<comment type="caution">
    <text evidence="1">The sequence shown here is derived from an EMBL/GenBank/DDBJ whole genome shotgun (WGS) entry which is preliminary data.</text>
</comment>
<gene>
    <name evidence="1" type="ORF">GCM10009021_26580</name>
</gene>
<proteinExistence type="predicted"/>
<accession>A0A830GD78</accession>
<dbReference type="OrthoDB" id="294990at2157"/>
<reference evidence="1 2" key="1">
    <citation type="journal article" date="2019" name="Int. J. Syst. Evol. Microbiol.">
        <title>The Global Catalogue of Microorganisms (GCM) 10K type strain sequencing project: providing services to taxonomists for standard genome sequencing and annotation.</title>
        <authorList>
            <consortium name="The Broad Institute Genomics Platform"/>
            <consortium name="The Broad Institute Genome Sequencing Center for Infectious Disease"/>
            <person name="Wu L."/>
            <person name="Ma J."/>
        </authorList>
    </citation>
    <scope>NUCLEOTIDE SEQUENCE [LARGE SCALE GENOMIC DNA]</scope>
    <source>
        <strain evidence="1 2">JCM 16331</strain>
    </source>
</reference>
<dbReference type="EMBL" id="BMOQ01000007">
    <property type="protein sequence ID" value="GGN23624.1"/>
    <property type="molecule type" value="Genomic_DNA"/>
</dbReference>
<keyword evidence="2" id="KW-1185">Reference proteome</keyword>
<evidence type="ECO:0000313" key="2">
    <source>
        <dbReference type="Proteomes" id="UP000608850"/>
    </source>
</evidence>
<dbReference type="Proteomes" id="UP000608850">
    <property type="component" value="Unassembled WGS sequence"/>
</dbReference>
<organism evidence="1 2">
    <name type="scientific">Halarchaeum nitratireducens</name>
    <dbReference type="NCBI Taxonomy" id="489913"/>
    <lineage>
        <taxon>Archaea</taxon>
        <taxon>Methanobacteriati</taxon>
        <taxon>Methanobacteriota</taxon>
        <taxon>Stenosarchaea group</taxon>
        <taxon>Halobacteria</taxon>
        <taxon>Halobacteriales</taxon>
        <taxon>Halobacteriaceae</taxon>
    </lineage>
</organism>
<protein>
    <submittedName>
        <fullName evidence="1">Uncharacterized protein</fullName>
    </submittedName>
</protein>
<name>A0A830GD78_9EURY</name>
<sequence>MAEGDVHVDEDIILADGTRIRLFAVESTDYPGGYNYRFQYYDPETGDEFLRYDSSQIPLHDAGHHHRHEWTNGEEDVNGIKFEDLNAHLANFREEVTDYER</sequence>
<dbReference type="RefSeq" id="WP_188879576.1">
    <property type="nucleotide sequence ID" value="NZ_BMOQ01000007.1"/>
</dbReference>
<dbReference type="AlphaFoldDB" id="A0A830GD78"/>
<evidence type="ECO:0000313" key="1">
    <source>
        <dbReference type="EMBL" id="GGN23624.1"/>
    </source>
</evidence>